<evidence type="ECO:0000256" key="1">
    <source>
        <dbReference type="ARBA" id="ARBA00004651"/>
    </source>
</evidence>
<feature type="region of interest" description="Disordered" evidence="15">
    <location>
        <begin position="490"/>
        <end position="524"/>
    </location>
</feature>
<dbReference type="FunCoup" id="F6SZA6">
    <property type="interactions" value="1054"/>
</dbReference>
<dbReference type="Pfam" id="PF04906">
    <property type="entry name" value="Tweety"/>
    <property type="match status" value="1"/>
</dbReference>
<dbReference type="InParanoid" id="F6SZA6"/>
<evidence type="ECO:0000256" key="9">
    <source>
        <dbReference type="ARBA" id="ARBA00023173"/>
    </source>
</evidence>
<evidence type="ECO:0000256" key="7">
    <source>
        <dbReference type="ARBA" id="ARBA00023065"/>
    </source>
</evidence>
<organism evidence="16 17">
    <name type="scientific">Ornithorhynchus anatinus</name>
    <name type="common">Duckbill platypus</name>
    <dbReference type="NCBI Taxonomy" id="9258"/>
    <lineage>
        <taxon>Eukaryota</taxon>
        <taxon>Metazoa</taxon>
        <taxon>Chordata</taxon>
        <taxon>Craniata</taxon>
        <taxon>Vertebrata</taxon>
        <taxon>Euteleostomi</taxon>
        <taxon>Mammalia</taxon>
        <taxon>Monotremata</taxon>
        <taxon>Ornithorhynchidae</taxon>
        <taxon>Ornithorhynchus</taxon>
    </lineage>
</organism>
<keyword evidence="6 14" id="KW-1133">Transmembrane helix</keyword>
<reference evidence="16 17" key="1">
    <citation type="journal article" date="2008" name="Nature">
        <title>Genome analysis of the platypus reveals unique signatures of evolution.</title>
        <authorList>
            <person name="Warren W.C."/>
            <person name="Hillier L.W."/>
            <person name="Marshall Graves J.A."/>
            <person name="Birney E."/>
            <person name="Ponting C.P."/>
            <person name="Grutzner F."/>
            <person name="Belov K."/>
            <person name="Miller W."/>
            <person name="Clarke L."/>
            <person name="Chinwalla A.T."/>
            <person name="Yang S.P."/>
            <person name="Heger A."/>
            <person name="Locke D.P."/>
            <person name="Miethke P."/>
            <person name="Waters P.D."/>
            <person name="Veyrunes F."/>
            <person name="Fulton L."/>
            <person name="Fulton B."/>
            <person name="Graves T."/>
            <person name="Wallis J."/>
            <person name="Puente X.S."/>
            <person name="Lopez-Otin C."/>
            <person name="Ordonez G.R."/>
            <person name="Eichler E.E."/>
            <person name="Chen L."/>
            <person name="Cheng Z."/>
            <person name="Deakin J.E."/>
            <person name="Alsop A."/>
            <person name="Thompson K."/>
            <person name="Kirby P."/>
            <person name="Papenfuss A.T."/>
            <person name="Wakefield M.J."/>
            <person name="Olender T."/>
            <person name="Lancet D."/>
            <person name="Huttley G.A."/>
            <person name="Smit A.F."/>
            <person name="Pask A."/>
            <person name="Temple-Smith P."/>
            <person name="Batzer M.A."/>
            <person name="Walker J.A."/>
            <person name="Konkel M.K."/>
            <person name="Harris R.S."/>
            <person name="Whittington C.M."/>
            <person name="Wong E.S."/>
            <person name="Gemmell N.J."/>
            <person name="Buschiazzo E."/>
            <person name="Vargas Jentzsch I.M."/>
            <person name="Merkel A."/>
            <person name="Schmitz J."/>
            <person name="Zemann A."/>
            <person name="Churakov G."/>
            <person name="Kriegs J.O."/>
            <person name="Brosius J."/>
            <person name="Murchison E.P."/>
            <person name="Sachidanandam R."/>
            <person name="Smith C."/>
            <person name="Hannon G.J."/>
            <person name="Tsend-Ayush E."/>
            <person name="McMillan D."/>
            <person name="Attenborough R."/>
            <person name="Rens W."/>
            <person name="Ferguson-Smith M."/>
            <person name="Lefevre C.M."/>
            <person name="Sharp J.A."/>
            <person name="Nicholas K.R."/>
            <person name="Ray D.A."/>
            <person name="Kube M."/>
            <person name="Reinhardt R."/>
            <person name="Pringle T.H."/>
            <person name="Taylor J."/>
            <person name="Jones R.C."/>
            <person name="Nixon B."/>
            <person name="Dacheux J.L."/>
            <person name="Niwa H."/>
            <person name="Sekita Y."/>
            <person name="Huang X."/>
            <person name="Stark A."/>
            <person name="Kheradpour P."/>
            <person name="Kellis M."/>
            <person name="Flicek P."/>
            <person name="Chen Y."/>
            <person name="Webber C."/>
            <person name="Hardison R."/>
            <person name="Nelson J."/>
            <person name="Hallsworth-Pepin K."/>
            <person name="Delehaunty K."/>
            <person name="Markovic C."/>
            <person name="Minx P."/>
            <person name="Feng Y."/>
            <person name="Kremitzki C."/>
            <person name="Mitreva M."/>
            <person name="Glasscock J."/>
            <person name="Wylie T."/>
            <person name="Wohldmann P."/>
            <person name="Thiru P."/>
            <person name="Nhan M.N."/>
            <person name="Pohl C.S."/>
            <person name="Smith S.M."/>
            <person name="Hou S."/>
            <person name="Nefedov M."/>
            <person name="de Jong P.J."/>
            <person name="Renfree M.B."/>
            <person name="Mardis E.R."/>
            <person name="Wilson R.K."/>
        </authorList>
    </citation>
    <scope>NUCLEOTIDE SEQUENCE [LARGE SCALE GENOMIC DNA]</scope>
    <source>
        <strain evidence="16 17">Glennie</strain>
    </source>
</reference>
<evidence type="ECO:0000313" key="17">
    <source>
        <dbReference type="Proteomes" id="UP000002279"/>
    </source>
</evidence>
<keyword evidence="7 14" id="KW-0406">Ion transport</keyword>
<feature type="transmembrane region" description="Helical" evidence="14">
    <location>
        <begin position="42"/>
        <end position="67"/>
    </location>
</feature>
<name>F6SZA6_ORNAN</name>
<evidence type="ECO:0000256" key="5">
    <source>
        <dbReference type="ARBA" id="ARBA00022692"/>
    </source>
</evidence>
<evidence type="ECO:0000256" key="2">
    <source>
        <dbReference type="ARBA" id="ARBA00009849"/>
    </source>
</evidence>
<dbReference type="PANTHER" id="PTHR12424">
    <property type="entry name" value="TWEETY-RELATED"/>
    <property type="match status" value="1"/>
</dbReference>
<feature type="region of interest" description="Disordered" evidence="15">
    <location>
        <begin position="416"/>
        <end position="435"/>
    </location>
</feature>
<evidence type="ECO:0000256" key="11">
    <source>
        <dbReference type="ARBA" id="ARBA00023214"/>
    </source>
</evidence>
<evidence type="ECO:0000256" key="8">
    <source>
        <dbReference type="ARBA" id="ARBA00023136"/>
    </source>
</evidence>
<dbReference type="RefSeq" id="XP_001513420.2">
    <property type="nucleotide sequence ID" value="XM_001513370.6"/>
</dbReference>
<dbReference type="KEGG" id="oaa:100082778"/>
<evidence type="ECO:0000256" key="15">
    <source>
        <dbReference type="SAM" id="MobiDB-lite"/>
    </source>
</evidence>
<feature type="transmembrane region" description="Helical" evidence="14">
    <location>
        <begin position="79"/>
        <end position="106"/>
    </location>
</feature>
<dbReference type="CTD" id="80727"/>
<proteinExistence type="inferred from homology"/>
<comment type="subcellular location">
    <subcellularLocation>
        <location evidence="1 14">Cell membrane</location>
        <topology evidence="1 14">Multi-pass membrane protein</topology>
    </subcellularLocation>
</comment>
<sequence length="524" mass="58629">MAGVTYSPPWWVNLLHRLPHFNLQWEATPSRFRPEDPDYQQALLLLGGVALSCLALDLLFLLFYSFWLCCRHRKSEEHLNADCCCTAWCVIIATLVCSAGIAVGFYGNGETSDGIHRLTYSLRHANRTVAGVQDRVADTTVAVNQTVESSLQTLEKLFSKHSDYLHVVQKLQGLLDELVRQTADIPFWKNKEISLEEVAIQIDLYDWYRWLGYLGLLLFNVLICLLVLFGLIRNSKAILVGVCLLGVLALIISWGALGLELAVAVGSSDFCVDPDTYVTKMVEDHSVLSSEILRYYLVCTAGYTNPFQQKLSGSHKALVEMQDDVLELLRSALRDFPTSKDHLIRIQEILNSTEINLQHLTALVDCRSLHLDYIQALTGFCYDGVEGLIYLVLFSFVTALMFSSIVCSIPHTWQQKRGSDDDGEEELATQGNRQTHDNLYRVHMPSLYSCGSSYGSETSIPAAAHTVSNAPVTEYMSQNANFQNPRCENTPLIGRESPPPSYTSSMRAKYLATNQPRPDSGSVH</sequence>
<feature type="transmembrane region" description="Helical" evidence="14">
    <location>
        <begin position="388"/>
        <end position="409"/>
    </location>
</feature>
<reference evidence="16" key="3">
    <citation type="submission" date="2025-09" db="UniProtKB">
        <authorList>
            <consortium name="Ensembl"/>
        </authorList>
    </citation>
    <scope>IDENTIFICATION</scope>
    <source>
        <strain evidence="16">Glennie</strain>
    </source>
</reference>
<dbReference type="GO" id="GO:0015813">
    <property type="term" value="P:L-glutamate transmembrane transport"/>
    <property type="evidence" value="ECO:0007669"/>
    <property type="project" value="Ensembl"/>
</dbReference>
<comment type="function">
    <text evidence="14">Probable chloride channel.</text>
</comment>
<reference evidence="16" key="2">
    <citation type="submission" date="2025-08" db="UniProtKB">
        <authorList>
            <consortium name="Ensembl"/>
        </authorList>
    </citation>
    <scope>IDENTIFICATION</scope>
    <source>
        <strain evidence="16">Glennie</strain>
    </source>
</reference>
<evidence type="ECO:0000256" key="12">
    <source>
        <dbReference type="ARBA" id="ARBA00023303"/>
    </source>
</evidence>
<feature type="transmembrane region" description="Helical" evidence="14">
    <location>
        <begin position="210"/>
        <end position="231"/>
    </location>
</feature>
<evidence type="ECO:0000256" key="4">
    <source>
        <dbReference type="ARBA" id="ARBA00022475"/>
    </source>
</evidence>
<evidence type="ECO:0000256" key="14">
    <source>
        <dbReference type="RuleBase" id="RU361114"/>
    </source>
</evidence>
<comment type="catalytic activity">
    <reaction evidence="13">
        <text>L-glutamate(out) = L-glutamate(in)</text>
        <dbReference type="Rhea" id="RHEA:66336"/>
        <dbReference type="ChEBI" id="CHEBI:29985"/>
    </reaction>
    <physiologicalReaction direction="right-to-left" evidence="13">
        <dbReference type="Rhea" id="RHEA:66338"/>
    </physiologicalReaction>
</comment>
<dbReference type="PANTHER" id="PTHR12424:SF4">
    <property type="entry name" value="PROTEIN TWEETY HOMOLOG 3"/>
    <property type="match status" value="1"/>
</dbReference>
<dbReference type="OrthoDB" id="187568at2759"/>
<dbReference type="eggNOG" id="KOG4433">
    <property type="taxonomic scope" value="Eukaryota"/>
</dbReference>
<dbReference type="GO" id="GO:0005229">
    <property type="term" value="F:intracellularly calcium-gated chloride channel activity"/>
    <property type="evidence" value="ECO:0000318"/>
    <property type="project" value="GO_Central"/>
</dbReference>
<keyword evidence="8 14" id="KW-0472">Membrane</keyword>
<dbReference type="InterPro" id="IPR006990">
    <property type="entry name" value="Tweety"/>
</dbReference>
<keyword evidence="9 14" id="KW-0869">Chloride channel</keyword>
<feature type="transmembrane region" description="Helical" evidence="14">
    <location>
        <begin position="238"/>
        <end position="257"/>
    </location>
</feature>
<dbReference type="Bgee" id="ENSOANG00000004320">
    <property type="expression patterns" value="Expressed in cerebellum and 7 other cell types or tissues"/>
</dbReference>
<dbReference type="AlphaFoldDB" id="F6SZA6"/>
<keyword evidence="17" id="KW-1185">Reference proteome</keyword>
<dbReference type="GO" id="GO:0005886">
    <property type="term" value="C:plasma membrane"/>
    <property type="evidence" value="ECO:0000318"/>
    <property type="project" value="GO_Central"/>
</dbReference>
<keyword evidence="4" id="KW-1003">Cell membrane</keyword>
<keyword evidence="11 14" id="KW-0868">Chloride</keyword>
<dbReference type="GeneID" id="100082778"/>
<dbReference type="GO" id="GO:0072320">
    <property type="term" value="F:volume-sensitive chloride channel activity"/>
    <property type="evidence" value="ECO:0000318"/>
    <property type="project" value="GO_Central"/>
</dbReference>
<evidence type="ECO:0000256" key="10">
    <source>
        <dbReference type="ARBA" id="ARBA00023180"/>
    </source>
</evidence>
<evidence type="ECO:0000256" key="6">
    <source>
        <dbReference type="ARBA" id="ARBA00022989"/>
    </source>
</evidence>
<dbReference type="GO" id="GO:0005509">
    <property type="term" value="F:calcium ion binding"/>
    <property type="evidence" value="ECO:0007669"/>
    <property type="project" value="Ensembl"/>
</dbReference>
<feature type="compositionally biased region" description="Polar residues" evidence="15">
    <location>
        <begin position="502"/>
        <end position="524"/>
    </location>
</feature>
<evidence type="ECO:0000313" key="16">
    <source>
        <dbReference type="Ensembl" id="ENSOANP00000006850.3"/>
    </source>
</evidence>
<dbReference type="HOGENOM" id="CLU_023758_0_1_1"/>
<accession>F6SZA6</accession>
<dbReference type="Proteomes" id="UP000002279">
    <property type="component" value="Chromosome 2"/>
</dbReference>
<protein>
    <recommendedName>
        <fullName evidence="14">Protein tweety homolog</fullName>
    </recommendedName>
</protein>
<keyword evidence="10" id="KW-0325">Glycoprotein</keyword>
<dbReference type="CDD" id="cd07912">
    <property type="entry name" value="Tweety_N"/>
    <property type="match status" value="1"/>
</dbReference>
<dbReference type="STRING" id="9258.ENSOANP00000006850"/>
<dbReference type="Ensembl" id="ENSOANT00000006852.3">
    <property type="protein sequence ID" value="ENSOANP00000006850.3"/>
    <property type="gene ID" value="ENSOANG00000004320.4"/>
</dbReference>
<evidence type="ECO:0000256" key="3">
    <source>
        <dbReference type="ARBA" id="ARBA00022448"/>
    </source>
</evidence>
<dbReference type="GO" id="GO:0034707">
    <property type="term" value="C:chloride channel complex"/>
    <property type="evidence" value="ECO:0007669"/>
    <property type="project" value="UniProtKB-UniRule"/>
</dbReference>
<keyword evidence="5 14" id="KW-0812">Transmembrane</keyword>
<evidence type="ECO:0000256" key="13">
    <source>
        <dbReference type="ARBA" id="ARBA00044642"/>
    </source>
</evidence>
<keyword evidence="3 14" id="KW-0813">Transport</keyword>
<dbReference type="GeneTree" id="ENSGT00950000183060"/>
<dbReference type="OMA" id="HTWQHKR"/>
<gene>
    <name evidence="16" type="primary">TTYH3</name>
</gene>
<keyword evidence="12 14" id="KW-0407">Ion channel</keyword>
<comment type="similarity">
    <text evidence="2 14">Belongs to the tweety family.</text>
</comment>